<gene>
    <name evidence="9" type="primary">trpA</name>
    <name evidence="11" type="ORF">EVJ46_01870</name>
</gene>
<keyword evidence="6 9" id="KW-0057">Aromatic amino acid biosynthesis</keyword>
<keyword evidence="4 9" id="KW-0028">Amino-acid biosynthesis</keyword>
<evidence type="ECO:0000256" key="4">
    <source>
        <dbReference type="ARBA" id="ARBA00022605"/>
    </source>
</evidence>
<dbReference type="UniPathway" id="UPA00035">
    <property type="reaction ID" value="UER00044"/>
</dbReference>
<evidence type="ECO:0000313" key="11">
    <source>
        <dbReference type="EMBL" id="RZD17009.1"/>
    </source>
</evidence>
<dbReference type="SUPFAM" id="SSF51366">
    <property type="entry name" value="Ribulose-phoshate binding barrel"/>
    <property type="match status" value="1"/>
</dbReference>
<protein>
    <recommendedName>
        <fullName evidence="9">Tryptophan synthase alpha chain</fullName>
        <ecNumber evidence="9">4.2.1.20</ecNumber>
    </recommendedName>
</protein>
<accession>A0A519BID8</accession>
<evidence type="ECO:0000256" key="8">
    <source>
        <dbReference type="ARBA" id="ARBA00049047"/>
    </source>
</evidence>
<evidence type="ECO:0000313" key="12">
    <source>
        <dbReference type="Proteomes" id="UP000316562"/>
    </source>
</evidence>
<evidence type="ECO:0000256" key="5">
    <source>
        <dbReference type="ARBA" id="ARBA00022822"/>
    </source>
</evidence>
<dbReference type="GO" id="GO:0004834">
    <property type="term" value="F:tryptophan synthase activity"/>
    <property type="evidence" value="ECO:0007669"/>
    <property type="project" value="UniProtKB-UniRule"/>
</dbReference>
<evidence type="ECO:0000256" key="7">
    <source>
        <dbReference type="ARBA" id="ARBA00023239"/>
    </source>
</evidence>
<evidence type="ECO:0000256" key="2">
    <source>
        <dbReference type="ARBA" id="ARBA00004733"/>
    </source>
</evidence>
<dbReference type="AlphaFoldDB" id="A0A519BID8"/>
<organism evidence="11 12">
    <name type="scientific">Acididesulfobacter guangdongensis</name>
    <dbReference type="NCBI Taxonomy" id="2597225"/>
    <lineage>
        <taxon>Bacteria</taxon>
        <taxon>Deltaproteobacteria</taxon>
        <taxon>Candidatus Acidulodesulfobacterales</taxon>
        <taxon>Candidatus Acididesulfobacter</taxon>
    </lineage>
</organism>
<dbReference type="PANTHER" id="PTHR43406">
    <property type="entry name" value="TRYPTOPHAN SYNTHASE, ALPHA CHAIN"/>
    <property type="match status" value="1"/>
</dbReference>
<comment type="function">
    <text evidence="1 9">The alpha subunit is responsible for the aldol cleavage of indoleglycerol phosphate to indole and glyceraldehyde 3-phosphate.</text>
</comment>
<evidence type="ECO:0000256" key="6">
    <source>
        <dbReference type="ARBA" id="ARBA00023141"/>
    </source>
</evidence>
<keyword evidence="7 9" id="KW-0456">Lyase</keyword>
<dbReference type="FunFam" id="3.20.20.70:FF:000037">
    <property type="entry name" value="Tryptophan synthase alpha chain"/>
    <property type="match status" value="1"/>
</dbReference>
<dbReference type="InterPro" id="IPR002028">
    <property type="entry name" value="Trp_synthase_suA"/>
</dbReference>
<comment type="subunit">
    <text evidence="3 9">Tetramer of two alpha and two beta chains.</text>
</comment>
<evidence type="ECO:0000256" key="3">
    <source>
        <dbReference type="ARBA" id="ARBA00011270"/>
    </source>
</evidence>
<comment type="similarity">
    <text evidence="9 10">Belongs to the TrpA family.</text>
</comment>
<dbReference type="InterPro" id="IPR011060">
    <property type="entry name" value="RibuloseP-bd_barrel"/>
</dbReference>
<proteinExistence type="inferred from homology"/>
<comment type="catalytic activity">
    <reaction evidence="8 9">
        <text>(1S,2R)-1-C-(indol-3-yl)glycerol 3-phosphate + L-serine = D-glyceraldehyde 3-phosphate + L-tryptophan + H2O</text>
        <dbReference type="Rhea" id="RHEA:10532"/>
        <dbReference type="ChEBI" id="CHEBI:15377"/>
        <dbReference type="ChEBI" id="CHEBI:33384"/>
        <dbReference type="ChEBI" id="CHEBI:57912"/>
        <dbReference type="ChEBI" id="CHEBI:58866"/>
        <dbReference type="ChEBI" id="CHEBI:59776"/>
        <dbReference type="EC" id="4.2.1.20"/>
    </reaction>
</comment>
<dbReference type="Gene3D" id="3.20.20.70">
    <property type="entry name" value="Aldolase class I"/>
    <property type="match status" value="1"/>
</dbReference>
<dbReference type="PROSITE" id="PS00167">
    <property type="entry name" value="TRP_SYNTHASE_ALPHA"/>
    <property type="match status" value="1"/>
</dbReference>
<evidence type="ECO:0000256" key="10">
    <source>
        <dbReference type="RuleBase" id="RU003662"/>
    </source>
</evidence>
<dbReference type="PANTHER" id="PTHR43406:SF1">
    <property type="entry name" value="TRYPTOPHAN SYNTHASE ALPHA CHAIN, CHLOROPLASTIC"/>
    <property type="match status" value="1"/>
</dbReference>
<name>A0A519BID8_ACIG2</name>
<feature type="active site" description="Proton acceptor" evidence="9">
    <location>
        <position position="64"/>
    </location>
</feature>
<comment type="caution">
    <text evidence="11">The sequence shown here is derived from an EMBL/GenBank/DDBJ whole genome shotgun (WGS) entry which is preliminary data.</text>
</comment>
<dbReference type="CDD" id="cd04724">
    <property type="entry name" value="Tryptophan_synthase_alpha"/>
    <property type="match status" value="1"/>
</dbReference>
<dbReference type="NCBIfam" id="TIGR00262">
    <property type="entry name" value="trpA"/>
    <property type="match status" value="1"/>
</dbReference>
<dbReference type="EMBL" id="SGBC01000001">
    <property type="protein sequence ID" value="RZD17009.1"/>
    <property type="molecule type" value="Genomic_DNA"/>
</dbReference>
<keyword evidence="5 9" id="KW-0822">Tryptophan biosynthesis</keyword>
<evidence type="ECO:0000256" key="1">
    <source>
        <dbReference type="ARBA" id="ARBA00003365"/>
    </source>
</evidence>
<reference evidence="11 12" key="1">
    <citation type="journal article" date="2019" name="ISME J.">
        <title>Insights into ecological role of a new deltaproteobacterial order Candidatus Acidulodesulfobacterales by metagenomics and metatranscriptomics.</title>
        <authorList>
            <person name="Tan S."/>
            <person name="Liu J."/>
            <person name="Fang Y."/>
            <person name="Hedlund B.P."/>
            <person name="Lian Z.H."/>
            <person name="Huang L.Y."/>
            <person name="Li J.T."/>
            <person name="Huang L.N."/>
            <person name="Li W.J."/>
            <person name="Jiang H.C."/>
            <person name="Dong H.L."/>
            <person name="Shu W.S."/>
        </authorList>
    </citation>
    <scope>NUCLEOTIDE SEQUENCE [LARGE SCALE GENOMIC DNA]</scope>
    <source>
        <strain evidence="11">AP2</strain>
    </source>
</reference>
<dbReference type="InterPro" id="IPR018204">
    <property type="entry name" value="Trp_synthase_alpha_AS"/>
</dbReference>
<dbReference type="InterPro" id="IPR013785">
    <property type="entry name" value="Aldolase_TIM"/>
</dbReference>
<dbReference type="Proteomes" id="UP000316562">
    <property type="component" value="Unassembled WGS sequence"/>
</dbReference>
<evidence type="ECO:0000256" key="9">
    <source>
        <dbReference type="HAMAP-Rule" id="MF_00131"/>
    </source>
</evidence>
<feature type="active site" description="Proton acceptor" evidence="9">
    <location>
        <position position="53"/>
    </location>
</feature>
<comment type="pathway">
    <text evidence="2 9">Amino-acid biosynthesis; L-tryptophan biosynthesis; L-tryptophan from chorismate: step 5/5.</text>
</comment>
<dbReference type="Pfam" id="PF00290">
    <property type="entry name" value="Trp_syntA"/>
    <property type="match status" value="1"/>
</dbReference>
<dbReference type="HAMAP" id="MF_00131">
    <property type="entry name" value="Trp_synth_alpha"/>
    <property type="match status" value="1"/>
</dbReference>
<sequence>MANGINKIDELFANYKKAGKTAFIPFISIGDPDIETSFDIAKALISNGADMIELGYPFSDPMADGKVIQKSYERALKNRVTMADAFNFVARLREISEIPVIFFTYYNPIFAYRTSEFADSASAAGIDGVLVVDLPPEESVELKQFIDKKNIDQIFLLAPTSDMSRIKLITSYAKGFVYYVSVTGVTGARRSLPAEMRSKVEEIKNIKDIPVGIGFGISSPEQAEEIKNYADAIIIGSKIIQFIENNLNDKRNIIKSISEFSCGIKSSLM</sequence>
<dbReference type="EC" id="4.2.1.20" evidence="9"/>
<dbReference type="GO" id="GO:0005829">
    <property type="term" value="C:cytosol"/>
    <property type="evidence" value="ECO:0007669"/>
    <property type="project" value="TreeGrafter"/>
</dbReference>